<accession>A0A5B0PJR0</accession>
<evidence type="ECO:0000313" key="1">
    <source>
        <dbReference type="EMBL" id="KAA1100864.1"/>
    </source>
</evidence>
<dbReference type="EMBL" id="VDEP01000339">
    <property type="protein sequence ID" value="KAA1100864.1"/>
    <property type="molecule type" value="Genomic_DNA"/>
</dbReference>
<dbReference type="Proteomes" id="UP000325313">
    <property type="component" value="Unassembled WGS sequence"/>
</dbReference>
<dbReference type="AlphaFoldDB" id="A0A5B0PJR0"/>
<gene>
    <name evidence="1" type="ORF">PGTUg99_031368</name>
</gene>
<sequence>MAIAADFERVDEIGPVFRAENSNTYRHMRSSRPFESHPGSRSSSPMRVFTKVTLATHRGYPLRIASAHLELDEEPSASQSLLSISPACGKSTSIILYRLLAAGLKPASH</sequence>
<dbReference type="InterPro" id="IPR045864">
    <property type="entry name" value="aa-tRNA-synth_II/BPL/LPL"/>
</dbReference>
<reference evidence="1 2" key="1">
    <citation type="submission" date="2019-05" db="EMBL/GenBank/DDBJ databases">
        <title>Emergence of the Ug99 lineage of the wheat stem rust pathogen through somatic hybridization.</title>
        <authorList>
            <person name="Li F."/>
            <person name="Upadhyaya N.M."/>
            <person name="Sperschneider J."/>
            <person name="Matny O."/>
            <person name="Nguyen-Phuc H."/>
            <person name="Mago R."/>
            <person name="Raley C."/>
            <person name="Miller M.E."/>
            <person name="Silverstein K.A.T."/>
            <person name="Henningsen E."/>
            <person name="Hirsch C.D."/>
            <person name="Visser B."/>
            <person name="Pretorius Z.A."/>
            <person name="Steffenson B.J."/>
            <person name="Schwessinger B."/>
            <person name="Dodds P.N."/>
            <person name="Figueroa M."/>
        </authorList>
    </citation>
    <scope>NUCLEOTIDE SEQUENCE [LARGE SCALE GENOMIC DNA]</scope>
    <source>
        <strain evidence="1 2">Ug99</strain>
    </source>
</reference>
<organism evidence="1 2">
    <name type="scientific">Puccinia graminis f. sp. tritici</name>
    <dbReference type="NCBI Taxonomy" id="56615"/>
    <lineage>
        <taxon>Eukaryota</taxon>
        <taxon>Fungi</taxon>
        <taxon>Dikarya</taxon>
        <taxon>Basidiomycota</taxon>
        <taxon>Pucciniomycotina</taxon>
        <taxon>Pucciniomycetes</taxon>
        <taxon>Pucciniales</taxon>
        <taxon>Pucciniaceae</taxon>
        <taxon>Puccinia</taxon>
    </lineage>
</organism>
<dbReference type="SUPFAM" id="SSF55681">
    <property type="entry name" value="Class II aaRS and biotin synthetases"/>
    <property type="match status" value="1"/>
</dbReference>
<comment type="caution">
    <text evidence="1">The sequence shown here is derived from an EMBL/GenBank/DDBJ whole genome shotgun (WGS) entry which is preliminary data.</text>
</comment>
<proteinExistence type="predicted"/>
<protein>
    <submittedName>
        <fullName evidence="1">Uncharacterized protein</fullName>
    </submittedName>
</protein>
<name>A0A5B0PJR0_PUCGR</name>
<evidence type="ECO:0000313" key="2">
    <source>
        <dbReference type="Proteomes" id="UP000325313"/>
    </source>
</evidence>